<evidence type="ECO:0000259" key="5">
    <source>
        <dbReference type="Pfam" id="PF00460"/>
    </source>
</evidence>
<comment type="similarity">
    <text evidence="2 4">Belongs to the flagella basal body rod proteins family.</text>
</comment>
<dbReference type="SUPFAM" id="SSF117143">
    <property type="entry name" value="Flagellar hook protein flgE"/>
    <property type="match status" value="1"/>
</dbReference>
<keyword evidence="3 4" id="KW-0975">Bacterial flagellum</keyword>
<dbReference type="InterPro" id="IPR010930">
    <property type="entry name" value="Flg_bb/hook_C_dom"/>
</dbReference>
<feature type="domain" description="Flagellar hook protein FlgE/F/G-like D1" evidence="7">
    <location>
        <begin position="83"/>
        <end position="167"/>
    </location>
</feature>
<dbReference type="InterPro" id="IPR001444">
    <property type="entry name" value="Flag_bb_rod_N"/>
</dbReference>
<feature type="domain" description="Flagellar basal body rod protein N-terminal" evidence="5">
    <location>
        <begin position="6"/>
        <end position="33"/>
    </location>
</feature>
<evidence type="ECO:0000256" key="3">
    <source>
        <dbReference type="ARBA" id="ARBA00023143"/>
    </source>
</evidence>
<dbReference type="InterPro" id="IPR053967">
    <property type="entry name" value="LlgE_F_G-like_D1"/>
</dbReference>
<dbReference type="NCBIfam" id="TIGR03506">
    <property type="entry name" value="FlgEFG_subfam"/>
    <property type="match status" value="2"/>
</dbReference>
<dbReference type="GO" id="GO:0071978">
    <property type="term" value="P:bacterial-type flagellum-dependent swarming motility"/>
    <property type="evidence" value="ECO:0007669"/>
    <property type="project" value="TreeGrafter"/>
</dbReference>
<organism evidence="8 9">
    <name type="scientific">Novosphingobium umbonatum</name>
    <dbReference type="NCBI Taxonomy" id="1908524"/>
    <lineage>
        <taxon>Bacteria</taxon>
        <taxon>Pseudomonadati</taxon>
        <taxon>Pseudomonadota</taxon>
        <taxon>Alphaproteobacteria</taxon>
        <taxon>Sphingomonadales</taxon>
        <taxon>Sphingomonadaceae</taxon>
        <taxon>Novosphingobium</taxon>
    </lineage>
</organism>
<keyword evidence="8" id="KW-0969">Cilium</keyword>
<dbReference type="OrthoDB" id="8372879at2"/>
<comment type="subcellular location">
    <subcellularLocation>
        <location evidence="1 4">Bacterial flagellum basal body</location>
    </subcellularLocation>
</comment>
<dbReference type="PROSITE" id="PS00588">
    <property type="entry name" value="FLAGELLA_BB_ROD"/>
    <property type="match status" value="1"/>
</dbReference>
<dbReference type="Pfam" id="PF06429">
    <property type="entry name" value="Flg_bbr_C"/>
    <property type="match status" value="1"/>
</dbReference>
<dbReference type="Pfam" id="PF22692">
    <property type="entry name" value="LlgE_F_G_D1"/>
    <property type="match status" value="1"/>
</dbReference>
<dbReference type="InterPro" id="IPR037925">
    <property type="entry name" value="FlgE/F/G-like"/>
</dbReference>
<evidence type="ECO:0000313" key="9">
    <source>
        <dbReference type="Proteomes" id="UP000282837"/>
    </source>
</evidence>
<dbReference type="EMBL" id="SACO01000001">
    <property type="protein sequence ID" value="RVU07812.1"/>
    <property type="molecule type" value="Genomic_DNA"/>
</dbReference>
<protein>
    <recommendedName>
        <fullName evidence="4">Flagellar hook protein FlgE</fullName>
    </recommendedName>
</protein>
<dbReference type="AlphaFoldDB" id="A0A3S2YCW2"/>
<dbReference type="PANTHER" id="PTHR30435">
    <property type="entry name" value="FLAGELLAR PROTEIN"/>
    <property type="match status" value="1"/>
</dbReference>
<name>A0A3S2YCW2_9SPHN</name>
<dbReference type="GO" id="GO:0009424">
    <property type="term" value="C:bacterial-type flagellum hook"/>
    <property type="evidence" value="ECO:0007669"/>
    <property type="project" value="TreeGrafter"/>
</dbReference>
<keyword evidence="8" id="KW-0282">Flagellum</keyword>
<gene>
    <name evidence="8" type="ORF">EOE18_01680</name>
</gene>
<evidence type="ECO:0000259" key="6">
    <source>
        <dbReference type="Pfam" id="PF06429"/>
    </source>
</evidence>
<comment type="caution">
    <text evidence="8">The sequence shown here is derived from an EMBL/GenBank/DDBJ whole genome shotgun (WGS) entry which is preliminary data.</text>
</comment>
<keyword evidence="9" id="KW-1185">Reference proteome</keyword>
<evidence type="ECO:0000256" key="2">
    <source>
        <dbReference type="ARBA" id="ARBA00009677"/>
    </source>
</evidence>
<sequence>MAFTISLNGLKNAQTELDVISNNLANAETTGFKKSRVNFSDLVAGSAYTNPKLVQGIGSMVKSIEQNFTSGPMMATGAALDMAINGEGFYTLENPLTGELMYTRNGSFSTDSDGYIVDPNNNRLQLLAYDSASGTYATTPSSIQLTADNASGGKYAGVQIKTDGSIVVSYDDSTTATIGKVALASFASTSGLLQTGNQNWKATGLSGMANYNQPTTGGMGQILSGELEGSNVDMATEMVNLITAQRYFQSNAKAIDTSTAISDAVINLRS</sequence>
<dbReference type="InterPro" id="IPR019776">
    <property type="entry name" value="Flagellar_basal_body_rod_CS"/>
</dbReference>
<dbReference type="RefSeq" id="WP_127705514.1">
    <property type="nucleotide sequence ID" value="NZ_SACO01000001.1"/>
</dbReference>
<feature type="domain" description="Flagellar basal-body/hook protein C-terminal" evidence="6">
    <location>
        <begin position="224"/>
        <end position="268"/>
    </location>
</feature>
<dbReference type="PANTHER" id="PTHR30435:SF1">
    <property type="entry name" value="FLAGELLAR HOOK PROTEIN FLGE"/>
    <property type="match status" value="1"/>
</dbReference>
<dbReference type="GO" id="GO:0005829">
    <property type="term" value="C:cytosol"/>
    <property type="evidence" value="ECO:0007669"/>
    <property type="project" value="TreeGrafter"/>
</dbReference>
<comment type="function">
    <text evidence="4">A flexible structure which links the flagellar filament to the drive apparatus in the basal body.</text>
</comment>
<keyword evidence="8" id="KW-0966">Cell projection</keyword>
<reference evidence="8 9" key="1">
    <citation type="submission" date="2019-01" db="EMBL/GenBank/DDBJ databases">
        <authorList>
            <person name="Chen W.-M."/>
        </authorList>
    </citation>
    <scope>NUCLEOTIDE SEQUENCE [LARGE SCALE GENOMIC DNA]</scope>
    <source>
        <strain evidence="8 9">FSY-9</strain>
    </source>
</reference>
<proteinExistence type="inferred from homology"/>
<evidence type="ECO:0000313" key="8">
    <source>
        <dbReference type="EMBL" id="RVU07812.1"/>
    </source>
</evidence>
<dbReference type="Pfam" id="PF00460">
    <property type="entry name" value="Flg_bb_rod"/>
    <property type="match status" value="1"/>
</dbReference>
<evidence type="ECO:0000256" key="4">
    <source>
        <dbReference type="RuleBase" id="RU362116"/>
    </source>
</evidence>
<evidence type="ECO:0000259" key="7">
    <source>
        <dbReference type="Pfam" id="PF22692"/>
    </source>
</evidence>
<dbReference type="Proteomes" id="UP000282837">
    <property type="component" value="Unassembled WGS sequence"/>
</dbReference>
<dbReference type="GO" id="GO:0009425">
    <property type="term" value="C:bacterial-type flagellum basal body"/>
    <property type="evidence" value="ECO:0007669"/>
    <property type="project" value="UniProtKB-SubCell"/>
</dbReference>
<evidence type="ECO:0000256" key="1">
    <source>
        <dbReference type="ARBA" id="ARBA00004117"/>
    </source>
</evidence>
<accession>A0A3S2YCW2</accession>
<dbReference type="InterPro" id="IPR020013">
    <property type="entry name" value="Flagellar_FlgE/F/G"/>
</dbReference>